<dbReference type="Proteomes" id="UP000184073">
    <property type="component" value="Unassembled WGS sequence"/>
</dbReference>
<organism evidence="3 4">
    <name type="scientific">Aspergillus versicolor CBS 583.65</name>
    <dbReference type="NCBI Taxonomy" id="1036611"/>
    <lineage>
        <taxon>Eukaryota</taxon>
        <taxon>Fungi</taxon>
        <taxon>Dikarya</taxon>
        <taxon>Ascomycota</taxon>
        <taxon>Pezizomycotina</taxon>
        <taxon>Eurotiomycetes</taxon>
        <taxon>Eurotiomycetidae</taxon>
        <taxon>Eurotiales</taxon>
        <taxon>Aspergillaceae</taxon>
        <taxon>Aspergillus</taxon>
        <taxon>Aspergillus subgen. Nidulantes</taxon>
    </lineage>
</organism>
<dbReference type="PANTHER" id="PTHR34853">
    <property type="match status" value="1"/>
</dbReference>
<evidence type="ECO:0008006" key="5">
    <source>
        <dbReference type="Google" id="ProtNLM"/>
    </source>
</evidence>
<name>A0A1L9PYC2_ASPVE</name>
<dbReference type="SUPFAM" id="SSF53474">
    <property type="entry name" value="alpha/beta-Hydrolases"/>
    <property type="match status" value="1"/>
</dbReference>
<keyword evidence="1" id="KW-0378">Hydrolase</keyword>
<keyword evidence="2" id="KW-0732">Signal</keyword>
<evidence type="ECO:0000313" key="4">
    <source>
        <dbReference type="Proteomes" id="UP000184073"/>
    </source>
</evidence>
<feature type="chain" id="PRO_5013437816" description="Secretory lipase-domain-containing protein" evidence="2">
    <location>
        <begin position="23"/>
        <end position="421"/>
    </location>
</feature>
<reference evidence="4" key="1">
    <citation type="journal article" date="2017" name="Genome Biol.">
        <title>Comparative genomics reveals high biological diversity and specific adaptations in the industrially and medically important fungal genus Aspergillus.</title>
        <authorList>
            <person name="de Vries R.P."/>
            <person name="Riley R."/>
            <person name="Wiebenga A."/>
            <person name="Aguilar-Osorio G."/>
            <person name="Amillis S."/>
            <person name="Uchima C.A."/>
            <person name="Anderluh G."/>
            <person name="Asadollahi M."/>
            <person name="Askin M."/>
            <person name="Barry K."/>
            <person name="Battaglia E."/>
            <person name="Bayram O."/>
            <person name="Benocci T."/>
            <person name="Braus-Stromeyer S.A."/>
            <person name="Caldana C."/>
            <person name="Canovas D."/>
            <person name="Cerqueira G.C."/>
            <person name="Chen F."/>
            <person name="Chen W."/>
            <person name="Choi C."/>
            <person name="Clum A."/>
            <person name="Dos Santos R.A."/>
            <person name="Damasio A.R."/>
            <person name="Diallinas G."/>
            <person name="Emri T."/>
            <person name="Fekete E."/>
            <person name="Flipphi M."/>
            <person name="Freyberg S."/>
            <person name="Gallo A."/>
            <person name="Gournas C."/>
            <person name="Habgood R."/>
            <person name="Hainaut M."/>
            <person name="Harispe M.L."/>
            <person name="Henrissat B."/>
            <person name="Hilden K.S."/>
            <person name="Hope R."/>
            <person name="Hossain A."/>
            <person name="Karabika E."/>
            <person name="Karaffa L."/>
            <person name="Karanyi Z."/>
            <person name="Krasevec N."/>
            <person name="Kuo A."/>
            <person name="Kusch H."/>
            <person name="LaButti K."/>
            <person name="Lagendijk E.L."/>
            <person name="Lapidus A."/>
            <person name="Levasseur A."/>
            <person name="Lindquist E."/>
            <person name="Lipzen A."/>
            <person name="Logrieco A.F."/>
            <person name="MacCabe A."/>
            <person name="Maekelae M.R."/>
            <person name="Malavazi I."/>
            <person name="Melin P."/>
            <person name="Meyer V."/>
            <person name="Mielnichuk N."/>
            <person name="Miskei M."/>
            <person name="Molnar A.P."/>
            <person name="Mule G."/>
            <person name="Ngan C.Y."/>
            <person name="Orejas M."/>
            <person name="Orosz E."/>
            <person name="Ouedraogo J.P."/>
            <person name="Overkamp K.M."/>
            <person name="Park H.-S."/>
            <person name="Perrone G."/>
            <person name="Piumi F."/>
            <person name="Punt P.J."/>
            <person name="Ram A.F."/>
            <person name="Ramon A."/>
            <person name="Rauscher S."/>
            <person name="Record E."/>
            <person name="Riano-Pachon D.M."/>
            <person name="Robert V."/>
            <person name="Roehrig J."/>
            <person name="Ruller R."/>
            <person name="Salamov A."/>
            <person name="Salih N.S."/>
            <person name="Samson R.A."/>
            <person name="Sandor E."/>
            <person name="Sanguinetti M."/>
            <person name="Schuetze T."/>
            <person name="Sepcic K."/>
            <person name="Shelest E."/>
            <person name="Sherlock G."/>
            <person name="Sophianopoulou V."/>
            <person name="Squina F.M."/>
            <person name="Sun H."/>
            <person name="Susca A."/>
            <person name="Todd R.B."/>
            <person name="Tsang A."/>
            <person name="Unkles S.E."/>
            <person name="van de Wiele N."/>
            <person name="van Rossen-Uffink D."/>
            <person name="Oliveira J.V."/>
            <person name="Vesth T.C."/>
            <person name="Visser J."/>
            <person name="Yu J.-H."/>
            <person name="Zhou M."/>
            <person name="Andersen M.R."/>
            <person name="Archer D.B."/>
            <person name="Baker S.E."/>
            <person name="Benoit I."/>
            <person name="Brakhage A.A."/>
            <person name="Braus G.H."/>
            <person name="Fischer R."/>
            <person name="Frisvad J.C."/>
            <person name="Goldman G.H."/>
            <person name="Houbraken J."/>
            <person name="Oakley B."/>
            <person name="Pocsi I."/>
            <person name="Scazzocchio C."/>
            <person name="Seiboth B."/>
            <person name="vanKuyk P.A."/>
            <person name="Wortman J."/>
            <person name="Dyer P.S."/>
            <person name="Grigoriev I.V."/>
        </authorList>
    </citation>
    <scope>NUCLEOTIDE SEQUENCE [LARGE SCALE GENOMIC DNA]</scope>
    <source>
        <strain evidence="4">CBS 583.65</strain>
    </source>
</reference>
<protein>
    <recommendedName>
        <fullName evidence="5">Secretory lipase-domain-containing protein</fullName>
    </recommendedName>
</protein>
<dbReference type="Gene3D" id="3.40.50.1820">
    <property type="entry name" value="alpha/beta hydrolase"/>
    <property type="match status" value="1"/>
</dbReference>
<dbReference type="PANTHER" id="PTHR34853:SF5">
    <property type="entry name" value="LIP-DOMAIN-CONTAINING PROTEIN-RELATED"/>
    <property type="match status" value="1"/>
</dbReference>
<accession>A0A1L9PYC2</accession>
<evidence type="ECO:0000256" key="1">
    <source>
        <dbReference type="ARBA" id="ARBA00022801"/>
    </source>
</evidence>
<dbReference type="RefSeq" id="XP_040672225.1">
    <property type="nucleotide sequence ID" value="XM_040810634.1"/>
</dbReference>
<feature type="signal peptide" evidence="2">
    <location>
        <begin position="1"/>
        <end position="22"/>
    </location>
</feature>
<dbReference type="GeneID" id="63726145"/>
<dbReference type="VEuPathDB" id="FungiDB:ASPVEDRAFT_326696"/>
<evidence type="ECO:0000313" key="3">
    <source>
        <dbReference type="EMBL" id="OJJ06463.1"/>
    </source>
</evidence>
<keyword evidence="4" id="KW-1185">Reference proteome</keyword>
<dbReference type="GO" id="GO:0016042">
    <property type="term" value="P:lipid catabolic process"/>
    <property type="evidence" value="ECO:0007669"/>
    <property type="project" value="UniProtKB-UniRule"/>
</dbReference>
<dbReference type="PIRSF" id="PIRSF029171">
    <property type="entry name" value="Esterase_LipA"/>
    <property type="match status" value="1"/>
</dbReference>
<gene>
    <name evidence="3" type="ORF">ASPVEDRAFT_326696</name>
</gene>
<comment type="similarity">
    <text evidence="2">Belongs to the AB hydrolase superfamily. Lipase family.</text>
</comment>
<dbReference type="OrthoDB" id="2373480at2759"/>
<dbReference type="GO" id="GO:0004806">
    <property type="term" value="F:triacylglycerol lipase activity"/>
    <property type="evidence" value="ECO:0007669"/>
    <property type="project" value="UniProtKB-UniRule"/>
</dbReference>
<dbReference type="AlphaFoldDB" id="A0A1L9PYC2"/>
<evidence type="ECO:0000256" key="2">
    <source>
        <dbReference type="PIRNR" id="PIRNR029171"/>
    </source>
</evidence>
<dbReference type="InterPro" id="IPR029058">
    <property type="entry name" value="AB_hydrolase_fold"/>
</dbReference>
<sequence length="421" mass="46066">MAVLHSFVQLLVLLCFFGRSTGIPFERNPPALPPSQDPWYTAPEGFEQTDPGTVLRIRPGNDSLLPALGTNLSSVWTVLYRTTDSFDKPSWAVTTLLVPSKPLLANGTRLLSYQIPYNTNNVDYSPSYTLESQFASAFSDLTPALSRGWYVNIPDFEGPRAAFSVSVEAAHATLDSIRAVINVDRGLTQQTRVALWGYSGGSMPSEFSAEIAPYYAPEIDLVGVAIGGLVTNVTNALDVVDGTFYAGLNMLAILGVSARYPEVEAYLDTTLKSDGPYNKTSFLSAGKMATFEAFSFFANQSVSDYFSNGEAYLDAPQLRPARERNWQMGAYFTPRAPLYVYKAIQDELSPVGDTDVLVDNYCTDGANILYERNTVGSHQDEYVYGSASAYAWLVSVLEGRYAKVYNPVGCTIRDVTVSVPL</sequence>
<dbReference type="EMBL" id="KV878135">
    <property type="protein sequence ID" value="OJJ06463.1"/>
    <property type="molecule type" value="Genomic_DNA"/>
</dbReference>
<dbReference type="Pfam" id="PF03583">
    <property type="entry name" value="LIP"/>
    <property type="match status" value="1"/>
</dbReference>
<dbReference type="Gene3D" id="1.10.260.130">
    <property type="match status" value="1"/>
</dbReference>
<proteinExistence type="inferred from homology"/>
<dbReference type="InterPro" id="IPR005152">
    <property type="entry name" value="Lipase_secreted"/>
</dbReference>